<reference evidence="1 2" key="1">
    <citation type="submission" date="2020-10" db="EMBL/GenBank/DDBJ databases">
        <title>The Coptis chinensis genome and diversification of protoberbering-type alkaloids.</title>
        <authorList>
            <person name="Wang B."/>
            <person name="Shu S."/>
            <person name="Song C."/>
            <person name="Liu Y."/>
        </authorList>
    </citation>
    <scope>NUCLEOTIDE SEQUENCE [LARGE SCALE GENOMIC DNA]</scope>
    <source>
        <strain evidence="1">HL-2020</strain>
        <tissue evidence="1">Leaf</tissue>
    </source>
</reference>
<evidence type="ECO:0000313" key="1">
    <source>
        <dbReference type="EMBL" id="KAF9595556.1"/>
    </source>
</evidence>
<dbReference type="AlphaFoldDB" id="A0A835LQ74"/>
<dbReference type="PANTHER" id="PTHR47658:SF2">
    <property type="entry name" value="HMG-BOX (HIGH MOBILITY GROUP) DNA-BINDING FAMILY PROTEIN"/>
    <property type="match status" value="1"/>
</dbReference>
<organism evidence="1 2">
    <name type="scientific">Coptis chinensis</name>
    <dbReference type="NCBI Taxonomy" id="261450"/>
    <lineage>
        <taxon>Eukaryota</taxon>
        <taxon>Viridiplantae</taxon>
        <taxon>Streptophyta</taxon>
        <taxon>Embryophyta</taxon>
        <taxon>Tracheophyta</taxon>
        <taxon>Spermatophyta</taxon>
        <taxon>Magnoliopsida</taxon>
        <taxon>Ranunculales</taxon>
        <taxon>Ranunculaceae</taxon>
        <taxon>Coptidoideae</taxon>
        <taxon>Coptis</taxon>
    </lineage>
</organism>
<sequence length="184" mass="20812">MANLPRTRKRVFGLLRAPDGSAFQHCDVCGISVAVALYDMHECNLKSREKFRENQKSENCIDVERRGFQGWINMAKEERRSYFDEAQRVNLACERTLLQDIDDAKDDDEADSEMVGKFDARKENPAEEVAASVSFPSIHIGLRAALSISWMHTPRSVSPAPLLFDSGVLKQFPVRMEDLVVLGH</sequence>
<gene>
    <name evidence="1" type="ORF">IFM89_000693</name>
</gene>
<dbReference type="Proteomes" id="UP000631114">
    <property type="component" value="Unassembled WGS sequence"/>
</dbReference>
<dbReference type="GO" id="GO:0005634">
    <property type="term" value="C:nucleus"/>
    <property type="evidence" value="ECO:0007669"/>
    <property type="project" value="TreeGrafter"/>
</dbReference>
<dbReference type="EMBL" id="JADFTS010000007">
    <property type="protein sequence ID" value="KAF9595556.1"/>
    <property type="molecule type" value="Genomic_DNA"/>
</dbReference>
<evidence type="ECO:0000313" key="2">
    <source>
        <dbReference type="Proteomes" id="UP000631114"/>
    </source>
</evidence>
<comment type="caution">
    <text evidence="1">The sequence shown here is derived from an EMBL/GenBank/DDBJ whole genome shotgun (WGS) entry which is preliminary data.</text>
</comment>
<proteinExistence type="predicted"/>
<keyword evidence="2" id="KW-1185">Reference proteome</keyword>
<accession>A0A835LQ74</accession>
<dbReference type="PANTHER" id="PTHR47658">
    <property type="entry name" value="HIGH MOBILITY GROUP B PROTEIN 12-RELATED"/>
    <property type="match status" value="1"/>
</dbReference>
<protein>
    <submittedName>
        <fullName evidence="1">Uncharacterized protein</fullName>
    </submittedName>
</protein>
<dbReference type="GO" id="GO:0010197">
    <property type="term" value="P:polar nucleus fusion"/>
    <property type="evidence" value="ECO:0007669"/>
    <property type="project" value="TreeGrafter"/>
</dbReference>
<name>A0A835LQ74_9MAGN</name>
<dbReference type="OrthoDB" id="1919336at2759"/>
<dbReference type="GO" id="GO:0003677">
    <property type="term" value="F:DNA binding"/>
    <property type="evidence" value="ECO:0007669"/>
    <property type="project" value="TreeGrafter"/>
</dbReference>